<dbReference type="PATRIC" id="fig|665004.4.peg.356"/>
<accession>A0A147KI40</accession>
<dbReference type="STRING" id="665004.AC529_09930"/>
<sequence length="249" mass="27695">MDPEATQVLTWTGEFASIEDPIPQWEAEARDRLRTALDHLTKPLEDLVARDANEGDTRLLITDFLSEGLGYNKYDEVTTEYRTKNDAVDYGLKVGDETFALVEAKRCGQDLNARSLRPARISAAAEGIKWLVLTNGRAWQVYHAETAEETPLLVLEVDLLGEADAKAKVDALFHLSRAAVANGRLDTLLKWRQTLAGAPLAEVVQSPTVVEAIRSEVRRLTGHVGHVGDFDDVLRALREEVIPQRLLED</sequence>
<proteinExistence type="predicted"/>
<dbReference type="OrthoDB" id="570928at2"/>
<protein>
    <recommendedName>
        <fullName evidence="3">Type I restriction enzyme R protein N-terminal domain-containing protein</fullName>
    </recommendedName>
</protein>
<reference evidence="2" key="1">
    <citation type="journal article" date="2017" name="Acta Aliment.">
        <title>Plant polysaccharide degrading enzyme system of Thermpbifida cellulosilytica TB100 revealed by de novo genome project data.</title>
        <authorList>
            <person name="Toth A."/>
            <person name="Baka E."/>
            <person name="Luzics S."/>
            <person name="Bata-Vidacs I."/>
            <person name="Nagy I."/>
            <person name="Balint B."/>
            <person name="Herceg R."/>
            <person name="Olasz F."/>
            <person name="Wilk T."/>
            <person name="Nagy T."/>
            <person name="Kriszt B."/>
            <person name="Nagy I."/>
            <person name="Kukolya J."/>
        </authorList>
    </citation>
    <scope>NUCLEOTIDE SEQUENCE [LARGE SCALE GENOMIC DNA]</scope>
    <source>
        <strain evidence="2">TB100</strain>
    </source>
</reference>
<name>A0A147KI40_THECS</name>
<evidence type="ECO:0008006" key="3">
    <source>
        <dbReference type="Google" id="ProtNLM"/>
    </source>
</evidence>
<dbReference type="EMBL" id="LGEM01000063">
    <property type="protein sequence ID" value="KUP96869.1"/>
    <property type="molecule type" value="Genomic_DNA"/>
</dbReference>
<dbReference type="RefSeq" id="WP_068753152.1">
    <property type="nucleotide sequence ID" value="NZ_KQ950180.1"/>
</dbReference>
<evidence type="ECO:0000313" key="1">
    <source>
        <dbReference type="EMBL" id="KUP96869.1"/>
    </source>
</evidence>
<organism evidence="1 2">
    <name type="scientific">Thermobifida cellulosilytica TB100</name>
    <dbReference type="NCBI Taxonomy" id="665004"/>
    <lineage>
        <taxon>Bacteria</taxon>
        <taxon>Bacillati</taxon>
        <taxon>Actinomycetota</taxon>
        <taxon>Actinomycetes</taxon>
        <taxon>Streptosporangiales</taxon>
        <taxon>Nocardiopsidaceae</taxon>
        <taxon>Thermobifida</taxon>
    </lineage>
</organism>
<evidence type="ECO:0000313" key="2">
    <source>
        <dbReference type="Proteomes" id="UP000074382"/>
    </source>
</evidence>
<dbReference type="AlphaFoldDB" id="A0A147KI40"/>
<gene>
    <name evidence="1" type="ORF">AC529_09930</name>
</gene>
<keyword evidence="2" id="KW-1185">Reference proteome</keyword>
<comment type="caution">
    <text evidence="1">The sequence shown here is derived from an EMBL/GenBank/DDBJ whole genome shotgun (WGS) entry which is preliminary data.</text>
</comment>
<dbReference type="Proteomes" id="UP000074382">
    <property type="component" value="Unassembled WGS sequence"/>
</dbReference>